<keyword evidence="2" id="KW-0732">Signal</keyword>
<dbReference type="PANTHER" id="PTHR37944:SF1">
    <property type="entry name" value="PORIN B"/>
    <property type="match status" value="1"/>
</dbReference>
<dbReference type="Pfam" id="PF04966">
    <property type="entry name" value="OprB"/>
    <property type="match status" value="1"/>
</dbReference>
<proteinExistence type="inferred from homology"/>
<evidence type="ECO:0000256" key="1">
    <source>
        <dbReference type="ARBA" id="ARBA00008769"/>
    </source>
</evidence>
<dbReference type="InterPro" id="IPR007049">
    <property type="entry name" value="Carb-sel_porin_OprB"/>
</dbReference>
<dbReference type="EMBL" id="QEOB01000010">
    <property type="protein sequence ID" value="PVX81704.1"/>
    <property type="molecule type" value="Genomic_DNA"/>
</dbReference>
<feature type="chain" id="PRO_5044981785" evidence="2">
    <location>
        <begin position="29"/>
        <end position="479"/>
    </location>
</feature>
<evidence type="ECO:0000256" key="2">
    <source>
        <dbReference type="RuleBase" id="RU363072"/>
    </source>
</evidence>
<dbReference type="Proteomes" id="UP000245712">
    <property type="component" value="Unassembled WGS sequence"/>
</dbReference>
<comment type="caution">
    <text evidence="3">The sequence shown here is derived from an EMBL/GenBank/DDBJ whole genome shotgun (WGS) entry which is preliminary data.</text>
</comment>
<keyword evidence="4" id="KW-1185">Reference proteome</keyword>
<name>A0ABX5KL12_9BURK</name>
<protein>
    <submittedName>
        <fullName evidence="3">Porin</fullName>
    </submittedName>
</protein>
<reference evidence="3 4" key="1">
    <citation type="submission" date="2018-05" db="EMBL/GenBank/DDBJ databases">
        <title>Genomic Encyclopedia of Type Strains, Phase IV (KMG-V): Genome sequencing to study the core and pangenomes of soil and plant-associated prokaryotes.</title>
        <authorList>
            <person name="Whitman W."/>
        </authorList>
    </citation>
    <scope>NUCLEOTIDE SEQUENCE [LARGE SCALE GENOMIC DNA]</scope>
    <source>
        <strain evidence="3 4">SCZa-39</strain>
    </source>
</reference>
<dbReference type="PANTHER" id="PTHR37944">
    <property type="entry name" value="PORIN B"/>
    <property type="match status" value="1"/>
</dbReference>
<accession>A0ABX5KL12</accession>
<dbReference type="InterPro" id="IPR038673">
    <property type="entry name" value="OprB_sf"/>
</dbReference>
<feature type="signal peptide" evidence="2">
    <location>
        <begin position="1"/>
        <end position="28"/>
    </location>
</feature>
<dbReference type="InterPro" id="IPR052932">
    <property type="entry name" value="OprB_Porin"/>
</dbReference>
<evidence type="ECO:0000313" key="3">
    <source>
        <dbReference type="EMBL" id="PVX81704.1"/>
    </source>
</evidence>
<comment type="similarity">
    <text evidence="1 2">Belongs to the OprB family.</text>
</comment>
<evidence type="ECO:0000313" key="4">
    <source>
        <dbReference type="Proteomes" id="UP000245712"/>
    </source>
</evidence>
<organism evidence="3 4">
    <name type="scientific">Paraburkholderia unamae</name>
    <dbReference type="NCBI Taxonomy" id="219649"/>
    <lineage>
        <taxon>Bacteria</taxon>
        <taxon>Pseudomonadati</taxon>
        <taxon>Pseudomonadota</taxon>
        <taxon>Betaproteobacteria</taxon>
        <taxon>Burkholderiales</taxon>
        <taxon>Burkholderiaceae</taxon>
        <taxon>Paraburkholderia</taxon>
    </lineage>
</organism>
<gene>
    <name evidence="3" type="ORF">C7402_110108</name>
</gene>
<dbReference type="Gene3D" id="2.40.160.180">
    <property type="entry name" value="Carbohydrate-selective porin OprB"/>
    <property type="match status" value="1"/>
</dbReference>
<dbReference type="RefSeq" id="WP_116612006.1">
    <property type="nucleotide sequence ID" value="NZ_QEOB01000010.1"/>
</dbReference>
<sequence length="479" mass="51673">MSTQSYLYKTALAVAAGIVFQTAQTAYAADPANASDTRAPAAASLAQSAFPANGAGTSSMATAPSLTPAAAASAAPPPCVGYSQYTTRIEVATVPLPVCLRVAPELGGVRGAMAEHGFGFGLVSMLGYAYDLNGNNAPKQAYNGQDPTYNQTTNVYLTYDLSRIGFSQNAQFTLSGSWATSTYRSANPHVATMTIFGIDQPLFDRRIELIYGFIPGIRLFYGMTLGGNASTSALGPQSVVPFQAGMSASEPTPTFNVIMRSPSLRFYDSFAVTRSMSPEGILKDIDYNPSGFRLSVPGARALFINELGYKRAASPTESSMWLRLGTLYNTSSYTRFNSATPSSNNYEFYVAGTWQLTRPWHDARGLYVDSKFDWSPADRNALNRAVQVSAFYIGPFASRPFDMLAVGITKSLYSGVLRDVYASYHADPAAYTMAYTASYAARVIRGAYLISSLTYTKNPVFAPHHPDALLLQETLTFTF</sequence>